<feature type="region of interest" description="Disordered" evidence="5">
    <location>
        <begin position="190"/>
        <end position="227"/>
    </location>
</feature>
<evidence type="ECO:0000256" key="3">
    <source>
        <dbReference type="ARBA" id="ARBA00023237"/>
    </source>
</evidence>
<keyword evidence="8" id="KW-1185">Reference proteome</keyword>
<dbReference type="PROSITE" id="PS51123">
    <property type="entry name" value="OMPA_2"/>
    <property type="match status" value="1"/>
</dbReference>
<dbReference type="CDD" id="cd07185">
    <property type="entry name" value="OmpA_C-like"/>
    <property type="match status" value="1"/>
</dbReference>
<dbReference type="InterPro" id="IPR050330">
    <property type="entry name" value="Bact_OuterMem_StrucFunc"/>
</dbReference>
<dbReference type="PRINTS" id="PR01023">
    <property type="entry name" value="NAFLGMOTY"/>
</dbReference>
<evidence type="ECO:0000313" key="8">
    <source>
        <dbReference type="Proteomes" id="UP001500459"/>
    </source>
</evidence>
<evidence type="ECO:0000256" key="5">
    <source>
        <dbReference type="SAM" id="MobiDB-lite"/>
    </source>
</evidence>
<dbReference type="PANTHER" id="PTHR30329:SF21">
    <property type="entry name" value="LIPOPROTEIN YIAD-RELATED"/>
    <property type="match status" value="1"/>
</dbReference>
<dbReference type="InterPro" id="IPR006665">
    <property type="entry name" value="OmpA-like"/>
</dbReference>
<comment type="caution">
    <text evidence="7">The sequence shown here is derived from an EMBL/GenBank/DDBJ whole genome shotgun (WGS) entry which is preliminary data.</text>
</comment>
<dbReference type="PRINTS" id="PR01021">
    <property type="entry name" value="OMPADOMAIN"/>
</dbReference>
<sequence>MGYTTILRIKKNAVLLLLFITFIGCDTLKKAELGAIVGGVAGAAAGAVIGNNVGDGNSELGAMIGGAVGATAGAMIGNRMDQQAKKIEEEIPSVEVEVVEEEIYMVFDQSNGVFFDSGKSVLNDTTKETMRKLSNVLIEYPTTKILIAGHTDSQGKEESNLKLSKERAESVRDYLIGQGVEEGRFTVEYYGESNPKATNDTPEGREKNRRVEVKISPNAVKVQSDDN</sequence>
<dbReference type="PANTHER" id="PTHR30329">
    <property type="entry name" value="STATOR ELEMENT OF FLAGELLAR MOTOR COMPLEX"/>
    <property type="match status" value="1"/>
</dbReference>
<dbReference type="RefSeq" id="WP_344928031.1">
    <property type="nucleotide sequence ID" value="NZ_BAABCW010000010.1"/>
</dbReference>
<dbReference type="Proteomes" id="UP001500459">
    <property type="component" value="Unassembled WGS sequence"/>
</dbReference>
<dbReference type="EMBL" id="BAABCW010000010">
    <property type="protein sequence ID" value="GAA3511012.1"/>
    <property type="molecule type" value="Genomic_DNA"/>
</dbReference>
<reference evidence="8" key="1">
    <citation type="journal article" date="2019" name="Int. J. Syst. Evol. Microbiol.">
        <title>The Global Catalogue of Microorganisms (GCM) 10K type strain sequencing project: providing services to taxonomists for standard genome sequencing and annotation.</title>
        <authorList>
            <consortium name="The Broad Institute Genomics Platform"/>
            <consortium name="The Broad Institute Genome Sequencing Center for Infectious Disease"/>
            <person name="Wu L."/>
            <person name="Ma J."/>
        </authorList>
    </citation>
    <scope>NUCLEOTIDE SEQUENCE [LARGE SCALE GENOMIC DNA]</scope>
    <source>
        <strain evidence="8">JCM 17106</strain>
    </source>
</reference>
<proteinExistence type="predicted"/>
<evidence type="ECO:0000256" key="2">
    <source>
        <dbReference type="ARBA" id="ARBA00023136"/>
    </source>
</evidence>
<gene>
    <name evidence="7" type="ORF">GCM10022393_25890</name>
</gene>
<evidence type="ECO:0000259" key="6">
    <source>
        <dbReference type="PROSITE" id="PS51123"/>
    </source>
</evidence>
<evidence type="ECO:0000256" key="4">
    <source>
        <dbReference type="PROSITE-ProRule" id="PRU00473"/>
    </source>
</evidence>
<name>A0ABP6UNW1_9FLAO</name>
<evidence type="ECO:0000256" key="1">
    <source>
        <dbReference type="ARBA" id="ARBA00004442"/>
    </source>
</evidence>
<comment type="subcellular location">
    <subcellularLocation>
        <location evidence="1">Cell outer membrane</location>
    </subcellularLocation>
</comment>
<dbReference type="Pfam" id="PF00691">
    <property type="entry name" value="OmpA"/>
    <property type="match status" value="1"/>
</dbReference>
<keyword evidence="2 4" id="KW-0472">Membrane</keyword>
<keyword evidence="3" id="KW-0998">Cell outer membrane</keyword>
<dbReference type="InterPro" id="IPR006664">
    <property type="entry name" value="OMP_bac"/>
</dbReference>
<dbReference type="Pfam" id="PF13488">
    <property type="entry name" value="Gly-zipper_Omp"/>
    <property type="match status" value="1"/>
</dbReference>
<organism evidence="7 8">
    <name type="scientific">Aquimarina addita</name>
    <dbReference type="NCBI Taxonomy" id="870485"/>
    <lineage>
        <taxon>Bacteria</taxon>
        <taxon>Pseudomonadati</taxon>
        <taxon>Bacteroidota</taxon>
        <taxon>Flavobacteriia</taxon>
        <taxon>Flavobacteriales</taxon>
        <taxon>Flavobacteriaceae</taxon>
        <taxon>Aquimarina</taxon>
    </lineage>
</organism>
<dbReference type="InterPro" id="IPR036737">
    <property type="entry name" value="OmpA-like_sf"/>
</dbReference>
<accession>A0ABP6UNW1</accession>
<dbReference type="SUPFAM" id="SSF103088">
    <property type="entry name" value="OmpA-like"/>
    <property type="match status" value="1"/>
</dbReference>
<feature type="compositionally biased region" description="Basic and acidic residues" evidence="5">
    <location>
        <begin position="202"/>
        <end position="213"/>
    </location>
</feature>
<feature type="domain" description="OmpA-like" evidence="6">
    <location>
        <begin position="102"/>
        <end position="219"/>
    </location>
</feature>
<protein>
    <submittedName>
        <fullName evidence="7">OmpA family protein</fullName>
    </submittedName>
</protein>
<dbReference type="Gene3D" id="3.30.1330.60">
    <property type="entry name" value="OmpA-like domain"/>
    <property type="match status" value="1"/>
</dbReference>
<dbReference type="InterPro" id="IPR039567">
    <property type="entry name" value="Gly-zipper"/>
</dbReference>
<evidence type="ECO:0000313" key="7">
    <source>
        <dbReference type="EMBL" id="GAA3511012.1"/>
    </source>
</evidence>